<evidence type="ECO:0000256" key="6">
    <source>
        <dbReference type="SAM" id="MobiDB-lite"/>
    </source>
</evidence>
<dbReference type="SUPFAM" id="SSF50475">
    <property type="entry name" value="FMN-binding split barrel"/>
    <property type="match status" value="1"/>
</dbReference>
<evidence type="ECO:0000256" key="2">
    <source>
        <dbReference type="ARBA" id="ARBA00009230"/>
    </source>
</evidence>
<dbReference type="InterPro" id="IPR012349">
    <property type="entry name" value="Split_barrel_FMN-bd"/>
</dbReference>
<dbReference type="RefSeq" id="XP_033805899.1">
    <property type="nucleotide sequence ID" value="XM_033950008.1"/>
</dbReference>
<proteinExistence type="inferred from homology"/>
<evidence type="ECO:0000256" key="3">
    <source>
        <dbReference type="ARBA" id="ARBA00022525"/>
    </source>
</evidence>
<dbReference type="InterPro" id="IPR014631">
    <property type="entry name" value="CREG"/>
</dbReference>
<sequence length="299" mass="33651">MSACRYHVLLRQKRALAAWLLCLVLCSTVPVPGLGYVIVNSVSWSVTNEVEEELDISSNEEALPSLLEDRTSIWKQSYPASVYKEDGEVRGRQGPGRSKQVTSPSRMFSYKKESAHEKGISPYPPSALHEYLAGVARFLAHYHSWGFLTTVSVQDKIQGVPFGHLTALSDGPTDNSTGIPFFYMTAKGVSISDLMKNPTVSLTLPEAEEDYCRKNVIEFEDLRCARLILVGRMVAVPSEEMELAKQAVFSRHPVMRRWPQSYQWFFMKMNIEHVCLQNWYGGVSVIAKDDYYKAAPAKA</sequence>
<keyword evidence="4" id="KW-0732">Signal</keyword>
<dbReference type="GO" id="GO:0005737">
    <property type="term" value="C:cytoplasm"/>
    <property type="evidence" value="ECO:0007669"/>
    <property type="project" value="UniProtKB-ARBA"/>
</dbReference>
<gene>
    <name evidence="9" type="primary">CREG2</name>
</gene>
<dbReference type="OrthoDB" id="9869319at2759"/>
<dbReference type="Gene3D" id="2.30.110.10">
    <property type="entry name" value="Electron Transport, Fmn-binding Protein, Chain A"/>
    <property type="match status" value="1"/>
</dbReference>
<evidence type="ECO:0000259" key="7">
    <source>
        <dbReference type="Pfam" id="PF13883"/>
    </source>
</evidence>
<dbReference type="GO" id="GO:0005615">
    <property type="term" value="C:extracellular space"/>
    <property type="evidence" value="ECO:0007669"/>
    <property type="project" value="TreeGrafter"/>
</dbReference>
<evidence type="ECO:0000256" key="4">
    <source>
        <dbReference type="ARBA" id="ARBA00022729"/>
    </source>
</evidence>
<evidence type="ECO:0000313" key="9">
    <source>
        <dbReference type="RefSeq" id="XP_033805899.1"/>
    </source>
</evidence>
<dbReference type="Proteomes" id="UP000515159">
    <property type="component" value="Chromosome 6"/>
</dbReference>
<dbReference type="PANTHER" id="PTHR13343">
    <property type="entry name" value="CREG1 PROTEIN"/>
    <property type="match status" value="1"/>
</dbReference>
<name>A0A6P8R6U0_GEOSA</name>
<reference evidence="9" key="1">
    <citation type="submission" date="2025-08" db="UniProtKB">
        <authorList>
            <consortium name="RefSeq"/>
        </authorList>
    </citation>
    <scope>IDENTIFICATION</scope>
</reference>
<dbReference type="Pfam" id="PF13883">
    <property type="entry name" value="CREG_beta-barrel"/>
    <property type="match status" value="1"/>
</dbReference>
<comment type="similarity">
    <text evidence="2">Belongs to the CREG family.</text>
</comment>
<keyword evidence="3" id="KW-0964">Secreted</keyword>
<dbReference type="GeneID" id="117362916"/>
<accession>A0A6P8R6U0</accession>
<dbReference type="FunCoup" id="A0A6P8R6U0">
    <property type="interactions" value="102"/>
</dbReference>
<keyword evidence="5" id="KW-0325">Glycoprotein</keyword>
<dbReference type="GO" id="GO:0012505">
    <property type="term" value="C:endomembrane system"/>
    <property type="evidence" value="ECO:0007669"/>
    <property type="project" value="UniProtKB-ARBA"/>
</dbReference>
<dbReference type="CTD" id="200407"/>
<dbReference type="FunFam" id="2.30.110.10:FF:000004">
    <property type="entry name" value="Cellular repressor of E1A-stimulated genes 1"/>
    <property type="match status" value="1"/>
</dbReference>
<evidence type="ECO:0000256" key="5">
    <source>
        <dbReference type="ARBA" id="ARBA00023180"/>
    </source>
</evidence>
<organism evidence="8 9">
    <name type="scientific">Geotrypetes seraphini</name>
    <name type="common">Gaboon caecilian</name>
    <name type="synonym">Caecilia seraphini</name>
    <dbReference type="NCBI Taxonomy" id="260995"/>
    <lineage>
        <taxon>Eukaryota</taxon>
        <taxon>Metazoa</taxon>
        <taxon>Chordata</taxon>
        <taxon>Craniata</taxon>
        <taxon>Vertebrata</taxon>
        <taxon>Euteleostomi</taxon>
        <taxon>Amphibia</taxon>
        <taxon>Gymnophiona</taxon>
        <taxon>Geotrypetes</taxon>
    </lineage>
</organism>
<dbReference type="KEGG" id="gsh:117362916"/>
<dbReference type="InterPro" id="IPR055343">
    <property type="entry name" value="CREG_beta-barrel"/>
</dbReference>
<dbReference type="PANTHER" id="PTHR13343:SF15">
    <property type="entry name" value="PROTEIN CREG2"/>
    <property type="match status" value="1"/>
</dbReference>
<comment type="subcellular location">
    <subcellularLocation>
        <location evidence="1">Secreted</location>
    </subcellularLocation>
</comment>
<keyword evidence="8" id="KW-1185">Reference proteome</keyword>
<dbReference type="InParanoid" id="A0A6P8R6U0"/>
<feature type="domain" description="CREG-like beta-barrel" evidence="7">
    <location>
        <begin position="130"/>
        <end position="293"/>
    </location>
</feature>
<dbReference type="PIRSF" id="PIRSF036911">
    <property type="entry name" value="CREG"/>
    <property type="match status" value="1"/>
</dbReference>
<dbReference type="AlphaFoldDB" id="A0A6P8R6U0"/>
<evidence type="ECO:0000313" key="8">
    <source>
        <dbReference type="Proteomes" id="UP000515159"/>
    </source>
</evidence>
<protein>
    <submittedName>
        <fullName evidence="9">Protein CREG2</fullName>
    </submittedName>
</protein>
<feature type="region of interest" description="Disordered" evidence="6">
    <location>
        <begin position="85"/>
        <end position="105"/>
    </location>
</feature>
<evidence type="ECO:0000256" key="1">
    <source>
        <dbReference type="ARBA" id="ARBA00004613"/>
    </source>
</evidence>